<dbReference type="Proteomes" id="UP000075680">
    <property type="component" value="Unassembled WGS sequence"/>
</dbReference>
<evidence type="ECO:0000313" key="4">
    <source>
        <dbReference type="Proteomes" id="UP000075680"/>
    </source>
</evidence>
<dbReference type="AlphaFoldDB" id="A0A150HKF0"/>
<dbReference type="EMBL" id="JRUE01000229">
    <property type="protein sequence ID" value="KXZ64579.1"/>
    <property type="molecule type" value="Genomic_DNA"/>
</dbReference>
<dbReference type="InterPro" id="IPR011434">
    <property type="entry name" value="Ltp-like_HTH"/>
</dbReference>
<feature type="domain" description="Putative host cell surface-exposed lipoprotein Ltp-like HTH region" evidence="2">
    <location>
        <begin position="90"/>
        <end position="133"/>
    </location>
</feature>
<comment type="caution">
    <text evidence="3">The sequence shown here is derived from an EMBL/GenBank/DDBJ whole genome shotgun (WGS) entry which is preliminary data.</text>
</comment>
<organism evidence="3 4">
    <name type="scientific">Acinetobacter venetianus</name>
    <dbReference type="NCBI Taxonomy" id="52133"/>
    <lineage>
        <taxon>Bacteria</taxon>
        <taxon>Pseudomonadati</taxon>
        <taxon>Pseudomonadota</taxon>
        <taxon>Gammaproteobacteria</taxon>
        <taxon>Moraxellales</taxon>
        <taxon>Moraxellaceae</taxon>
        <taxon>Acinetobacter</taxon>
    </lineage>
</organism>
<evidence type="ECO:0000313" key="3">
    <source>
        <dbReference type="EMBL" id="KXZ64579.1"/>
    </source>
</evidence>
<evidence type="ECO:0000259" key="2">
    <source>
        <dbReference type="Pfam" id="PF07553"/>
    </source>
</evidence>
<dbReference type="PATRIC" id="fig|52133.18.peg.3113"/>
<accession>A0A150HKF0</accession>
<sequence>MQSRMKAFLIFFVGMIISSFIFNATMSDEAKAKQKAEMEAAAQNDREEKLAAQQEKADPEQRIVEAAPVEVKAEKEEVSTAVELTGPQLNAVRSAEQYISFSGFSRDGLINQLSSSYGDNYDKKDATVAVDSLNIDWNEQAVKSAKQYLDMSGFSCQGLINQLSSDAGDKYTRSQAAYGAKQAGACS</sequence>
<proteinExistence type="predicted"/>
<reference evidence="3 4" key="1">
    <citation type="journal article" date="2016" name="Sci. Rep.">
        <title>Genomic and phenotypic characterization of the species Acinetobacter venetianus.</title>
        <authorList>
            <person name="Fondi M."/>
            <person name="Maida I."/>
            <person name="Perrin E."/>
            <person name="Orlandini V."/>
            <person name="La Torre L."/>
            <person name="Bosi E."/>
            <person name="Negroni A."/>
            <person name="Zanaroli G."/>
            <person name="Fava F."/>
            <person name="Decorosi F."/>
            <person name="Giovannetti L."/>
            <person name="Viti C."/>
            <person name="Vaneechoutte M."/>
            <person name="Dijkshoorn L."/>
            <person name="Fani R."/>
        </authorList>
    </citation>
    <scope>NUCLEOTIDE SEQUENCE [LARGE SCALE GENOMIC DNA]</scope>
    <source>
        <strain evidence="3 4">LUH5627</strain>
    </source>
</reference>
<gene>
    <name evidence="3" type="ORF">AVENLUH5627_03039</name>
</gene>
<feature type="region of interest" description="Disordered" evidence="1">
    <location>
        <begin position="35"/>
        <end position="60"/>
    </location>
</feature>
<dbReference type="Gene3D" id="1.10.10.10">
    <property type="entry name" value="Winged helix-like DNA-binding domain superfamily/Winged helix DNA-binding domain"/>
    <property type="match status" value="2"/>
</dbReference>
<name>A0A150HKF0_9GAMM</name>
<dbReference type="RefSeq" id="WP_264754073.1">
    <property type="nucleotide sequence ID" value="NZ_JRUE01000229.1"/>
</dbReference>
<dbReference type="Pfam" id="PF07553">
    <property type="entry name" value="Lipoprotein_Ltp"/>
    <property type="match status" value="2"/>
</dbReference>
<feature type="domain" description="Putative host cell surface-exposed lipoprotein Ltp-like HTH region" evidence="2">
    <location>
        <begin position="136"/>
        <end position="179"/>
    </location>
</feature>
<evidence type="ECO:0000256" key="1">
    <source>
        <dbReference type="SAM" id="MobiDB-lite"/>
    </source>
</evidence>
<protein>
    <submittedName>
        <fullName evidence="3">Host cell surface-exposed lipoprotein</fullName>
    </submittedName>
</protein>
<keyword evidence="3" id="KW-0449">Lipoprotein</keyword>
<dbReference type="InterPro" id="IPR036388">
    <property type="entry name" value="WH-like_DNA-bd_sf"/>
</dbReference>